<accession>A0AAT9HC08</accession>
<evidence type="ECO:0000313" key="2">
    <source>
        <dbReference type="EMBL" id="BFO14951.1"/>
    </source>
</evidence>
<evidence type="ECO:0000256" key="1">
    <source>
        <dbReference type="SAM" id="MobiDB-lite"/>
    </source>
</evidence>
<sequence length="104" mass="11210">MLRTSARHNYSPELPGDAQSGTEGIIPGFGLAENGLNCVKPVHRGDSVPDVTPAAGRVTALSAFPGRAIRAWSPVDPKQVRREVRRGHRAAPSTARYRRPAQLC</sequence>
<dbReference type="AlphaFoldDB" id="A0AAT9HC08"/>
<proteinExistence type="predicted"/>
<gene>
    <name evidence="2" type="ORF">SHKM778_13390</name>
</gene>
<feature type="region of interest" description="Disordered" evidence="1">
    <location>
        <begin position="80"/>
        <end position="104"/>
    </location>
</feature>
<reference evidence="2" key="1">
    <citation type="submission" date="2024-06" db="EMBL/GenBank/DDBJ databases">
        <authorList>
            <consortium name="consrtm"/>
            <person name="Uemura M."/>
            <person name="Terahara T."/>
        </authorList>
    </citation>
    <scope>NUCLEOTIDE SEQUENCE</scope>
    <source>
        <strain evidence="2">KM77-8</strain>
    </source>
</reference>
<dbReference type="EMBL" id="AP035768">
    <property type="protein sequence ID" value="BFO14951.1"/>
    <property type="molecule type" value="Genomic_DNA"/>
</dbReference>
<reference evidence="2" key="2">
    <citation type="submission" date="2024-07" db="EMBL/GenBank/DDBJ databases">
        <title>Streptomyces haneummycinica sp. nov., a new antibiotic-producing actinobacterium isolated from marine sediment.</title>
        <authorList>
            <person name="Uemura M."/>
            <person name="Hamada M."/>
            <person name="Hirano S."/>
            <person name="Kobayashi K."/>
            <person name="Ohshiro T."/>
            <person name="Kobayashi T."/>
            <person name="Terahara T."/>
        </authorList>
    </citation>
    <scope>NUCLEOTIDE SEQUENCE</scope>
    <source>
        <strain evidence="2">KM77-8</strain>
    </source>
</reference>
<name>A0AAT9HC08_9ACTN</name>
<organism evidence="2">
    <name type="scientific">Streptomyces haneummycinicus</name>
    <dbReference type="NCBI Taxonomy" id="3074435"/>
    <lineage>
        <taxon>Bacteria</taxon>
        <taxon>Bacillati</taxon>
        <taxon>Actinomycetota</taxon>
        <taxon>Actinomycetes</taxon>
        <taxon>Kitasatosporales</taxon>
        <taxon>Streptomycetaceae</taxon>
        <taxon>Streptomyces</taxon>
    </lineage>
</organism>
<protein>
    <submittedName>
        <fullName evidence="2">Uncharacterized protein</fullName>
    </submittedName>
</protein>
<feature type="region of interest" description="Disordered" evidence="1">
    <location>
        <begin position="1"/>
        <end position="26"/>
    </location>
</feature>